<dbReference type="EMBL" id="JAJOMB010000019">
    <property type="protein sequence ID" value="MCD5314972.1"/>
    <property type="molecule type" value="Genomic_DNA"/>
</dbReference>
<accession>A0A9X1NH24</accession>
<evidence type="ECO:0000256" key="1">
    <source>
        <dbReference type="SAM" id="Phobius"/>
    </source>
</evidence>
<keyword evidence="1" id="KW-0472">Membrane</keyword>
<reference evidence="2" key="1">
    <citation type="submission" date="2021-11" db="EMBL/GenBank/DDBJ databases">
        <title>Streptomyces corallinus and Kineosporia corallina sp. nov., two new coral-derived marine actinobacteria.</title>
        <authorList>
            <person name="Buangrab K."/>
            <person name="Sutthacheep M."/>
            <person name="Yeemin T."/>
            <person name="Harunari E."/>
            <person name="Igarashi Y."/>
            <person name="Sripreechasak P."/>
            <person name="Kanchanasin P."/>
            <person name="Tanasupawat S."/>
            <person name="Phongsopitanun W."/>
        </authorList>
    </citation>
    <scope>NUCLEOTIDE SEQUENCE</scope>
    <source>
        <strain evidence="2">JCM 31032</strain>
    </source>
</reference>
<name>A0A9X1NH24_9ACTN</name>
<evidence type="ECO:0000313" key="2">
    <source>
        <dbReference type="EMBL" id="MCD5314972.1"/>
    </source>
</evidence>
<evidence type="ECO:0000313" key="3">
    <source>
        <dbReference type="Proteomes" id="UP001138997"/>
    </source>
</evidence>
<keyword evidence="1" id="KW-1133">Transmembrane helix</keyword>
<feature type="transmembrane region" description="Helical" evidence="1">
    <location>
        <begin position="89"/>
        <end position="106"/>
    </location>
</feature>
<protein>
    <submittedName>
        <fullName evidence="2">Uncharacterized protein</fullName>
    </submittedName>
</protein>
<organism evidence="2 3">
    <name type="scientific">Kineosporia babensis</name>
    <dbReference type="NCBI Taxonomy" id="499548"/>
    <lineage>
        <taxon>Bacteria</taxon>
        <taxon>Bacillati</taxon>
        <taxon>Actinomycetota</taxon>
        <taxon>Actinomycetes</taxon>
        <taxon>Kineosporiales</taxon>
        <taxon>Kineosporiaceae</taxon>
        <taxon>Kineosporia</taxon>
    </lineage>
</organism>
<sequence>MESAGVLDWIGLVLEFVGLVLIIPGAFLLYRATSIDGRRRRAEGISGYLPGDNARLSRLVRAEEQDCGMPDTDRTRLISLAHTLQARRPLALILAVGPLTAWGRALQDPTTSVIVLAVVLLVMIVAIVQIERQARDGQAFLKRFAAPVSA</sequence>
<keyword evidence="3" id="KW-1185">Reference proteome</keyword>
<dbReference type="AlphaFoldDB" id="A0A9X1NH24"/>
<gene>
    <name evidence="2" type="ORF">LR394_29120</name>
</gene>
<dbReference type="RefSeq" id="WP_231447778.1">
    <property type="nucleotide sequence ID" value="NZ_JAJOMB010000019.1"/>
</dbReference>
<keyword evidence="1" id="KW-0812">Transmembrane</keyword>
<comment type="caution">
    <text evidence="2">The sequence shown here is derived from an EMBL/GenBank/DDBJ whole genome shotgun (WGS) entry which is preliminary data.</text>
</comment>
<feature type="transmembrane region" description="Helical" evidence="1">
    <location>
        <begin position="6"/>
        <end position="30"/>
    </location>
</feature>
<feature type="transmembrane region" description="Helical" evidence="1">
    <location>
        <begin position="112"/>
        <end position="130"/>
    </location>
</feature>
<dbReference type="Proteomes" id="UP001138997">
    <property type="component" value="Unassembled WGS sequence"/>
</dbReference>
<proteinExistence type="predicted"/>